<dbReference type="PANTHER" id="PTHR33751:SF1">
    <property type="entry name" value="CBB3-TYPE CYTOCHROME C OXIDASE SUBUNIT FIXP"/>
    <property type="match status" value="1"/>
</dbReference>
<dbReference type="GO" id="GO:0046872">
    <property type="term" value="F:metal ion binding"/>
    <property type="evidence" value="ECO:0007669"/>
    <property type="project" value="UniProtKB-KW"/>
</dbReference>
<dbReference type="EMBL" id="CP027860">
    <property type="protein sequence ID" value="AVP97233.1"/>
    <property type="molecule type" value="Genomic_DNA"/>
</dbReference>
<dbReference type="GO" id="GO:0009055">
    <property type="term" value="F:electron transfer activity"/>
    <property type="evidence" value="ECO:0007669"/>
    <property type="project" value="InterPro"/>
</dbReference>
<proteinExistence type="predicted"/>
<dbReference type="GO" id="GO:0020037">
    <property type="term" value="F:heme binding"/>
    <property type="evidence" value="ECO:0007669"/>
    <property type="project" value="InterPro"/>
</dbReference>
<accession>A0A2P1PQV7</accession>
<keyword evidence="3 4" id="KW-0408">Iron</keyword>
<evidence type="ECO:0000259" key="6">
    <source>
        <dbReference type="PROSITE" id="PS51007"/>
    </source>
</evidence>
<reference evidence="7 8" key="1">
    <citation type="submission" date="2018-03" db="EMBL/GenBank/DDBJ databases">
        <title>Ahniella affigens gen. nov., sp. nov., a gammaproteobacterium isolated from sandy soil near a stream.</title>
        <authorList>
            <person name="Ko Y."/>
            <person name="Kim J.-H."/>
        </authorList>
    </citation>
    <scope>NUCLEOTIDE SEQUENCE [LARGE SCALE GENOMIC DNA]</scope>
    <source>
        <strain evidence="7 8">D13</strain>
    </source>
</reference>
<reference evidence="7 8" key="2">
    <citation type="submission" date="2018-03" db="EMBL/GenBank/DDBJ databases">
        <authorList>
            <person name="Keele B.F."/>
        </authorList>
    </citation>
    <scope>NUCLEOTIDE SEQUENCE [LARGE SCALE GENOMIC DNA]</scope>
    <source>
        <strain evidence="7 8">D13</strain>
    </source>
</reference>
<evidence type="ECO:0000313" key="7">
    <source>
        <dbReference type="EMBL" id="AVP97233.1"/>
    </source>
</evidence>
<evidence type="ECO:0000256" key="4">
    <source>
        <dbReference type="PROSITE-ProRule" id="PRU00433"/>
    </source>
</evidence>
<evidence type="ECO:0000313" key="8">
    <source>
        <dbReference type="Proteomes" id="UP000241074"/>
    </source>
</evidence>
<evidence type="ECO:0000256" key="5">
    <source>
        <dbReference type="SAM" id="MobiDB-lite"/>
    </source>
</evidence>
<dbReference type="RefSeq" id="WP_106891157.1">
    <property type="nucleotide sequence ID" value="NZ_CP027860.1"/>
</dbReference>
<gene>
    <name evidence="7" type="ORF">C7S18_08505</name>
</gene>
<protein>
    <recommendedName>
        <fullName evidence="6">Cytochrome c domain-containing protein</fullName>
    </recommendedName>
</protein>
<dbReference type="OrthoDB" id="5728201at2"/>
<feature type="region of interest" description="Disordered" evidence="5">
    <location>
        <begin position="114"/>
        <end position="137"/>
    </location>
</feature>
<sequence>MLQLSLIPRVVAPWLGIPFALATALAPQIGLAADGKALFEATCIACHGATGQGTIPGVPDLKPRMTKSDKELIRSILDGFQTSGSPMAMPAKGGNPKLTEADAQALVTYLRQLTTTSSPPPDPAPASDSQTVPAEAGLPAGATPIRALSDAALFARGAKAWAETCARCHAMRDPKDLTDAQWTVAVTHMRLRAGLDGQTAREITDFLTSSN</sequence>
<organism evidence="7 8">
    <name type="scientific">Ahniella affigens</name>
    <dbReference type="NCBI Taxonomy" id="2021234"/>
    <lineage>
        <taxon>Bacteria</taxon>
        <taxon>Pseudomonadati</taxon>
        <taxon>Pseudomonadota</taxon>
        <taxon>Gammaproteobacteria</taxon>
        <taxon>Lysobacterales</taxon>
        <taxon>Rhodanobacteraceae</taxon>
        <taxon>Ahniella</taxon>
    </lineage>
</organism>
<dbReference type="KEGG" id="xba:C7S18_08505"/>
<keyword evidence="8" id="KW-1185">Reference proteome</keyword>
<dbReference type="SUPFAM" id="SSF46626">
    <property type="entry name" value="Cytochrome c"/>
    <property type="match status" value="2"/>
</dbReference>
<dbReference type="InterPro" id="IPR036909">
    <property type="entry name" value="Cyt_c-like_dom_sf"/>
</dbReference>
<evidence type="ECO:0000256" key="2">
    <source>
        <dbReference type="ARBA" id="ARBA00022723"/>
    </source>
</evidence>
<dbReference type="Gene3D" id="1.10.760.10">
    <property type="entry name" value="Cytochrome c-like domain"/>
    <property type="match status" value="1"/>
</dbReference>
<name>A0A2P1PQV7_9GAMM</name>
<feature type="domain" description="Cytochrome c" evidence="6">
    <location>
        <begin position="30"/>
        <end position="114"/>
    </location>
</feature>
<dbReference type="PROSITE" id="PS51007">
    <property type="entry name" value="CYTC"/>
    <property type="match status" value="1"/>
</dbReference>
<evidence type="ECO:0000256" key="1">
    <source>
        <dbReference type="ARBA" id="ARBA00022617"/>
    </source>
</evidence>
<dbReference type="PANTHER" id="PTHR33751">
    <property type="entry name" value="CBB3-TYPE CYTOCHROME C OXIDASE SUBUNIT FIXP"/>
    <property type="match status" value="1"/>
</dbReference>
<keyword evidence="2 4" id="KW-0479">Metal-binding</keyword>
<dbReference type="AlphaFoldDB" id="A0A2P1PQV7"/>
<dbReference type="InterPro" id="IPR050597">
    <property type="entry name" value="Cytochrome_c_Oxidase_Subunit"/>
</dbReference>
<keyword evidence="1 4" id="KW-0349">Heme</keyword>
<evidence type="ECO:0000256" key="3">
    <source>
        <dbReference type="ARBA" id="ARBA00023004"/>
    </source>
</evidence>
<dbReference type="Proteomes" id="UP000241074">
    <property type="component" value="Chromosome"/>
</dbReference>
<dbReference type="InterPro" id="IPR009056">
    <property type="entry name" value="Cyt_c-like_dom"/>
</dbReference>
<dbReference type="Pfam" id="PF13442">
    <property type="entry name" value="Cytochrome_CBB3"/>
    <property type="match status" value="1"/>
</dbReference>